<keyword evidence="4 9" id="KW-0285">Flavoprotein</keyword>
<proteinExistence type="inferred from homology"/>
<evidence type="ECO:0000256" key="1">
    <source>
        <dbReference type="ARBA" id="ARBA00001974"/>
    </source>
</evidence>
<comment type="pathway">
    <text evidence="2 9">One-carbon metabolism; tetrahydrofolate interconversion.</text>
</comment>
<accession>A0ABV5JG49</accession>
<evidence type="ECO:0000313" key="11">
    <source>
        <dbReference type="Proteomes" id="UP001589683"/>
    </source>
</evidence>
<keyword evidence="11" id="KW-1185">Reference proteome</keyword>
<evidence type="ECO:0000256" key="5">
    <source>
        <dbReference type="ARBA" id="ARBA00022827"/>
    </source>
</evidence>
<evidence type="ECO:0000256" key="7">
    <source>
        <dbReference type="ARBA" id="ARBA00034478"/>
    </source>
</evidence>
<comment type="catalytic activity">
    <reaction evidence="8">
        <text>(6S)-5-methyl-5,6,7,8-tetrahydrofolate + NAD(+) = (6R)-5,10-methylene-5,6,7,8-tetrahydrofolate + NADH + H(+)</text>
        <dbReference type="Rhea" id="RHEA:19821"/>
        <dbReference type="ChEBI" id="CHEBI:15378"/>
        <dbReference type="ChEBI" id="CHEBI:15636"/>
        <dbReference type="ChEBI" id="CHEBI:18608"/>
        <dbReference type="ChEBI" id="CHEBI:57540"/>
        <dbReference type="ChEBI" id="CHEBI:57945"/>
        <dbReference type="EC" id="1.5.1.54"/>
    </reaction>
    <physiologicalReaction direction="right-to-left" evidence="8">
        <dbReference type="Rhea" id="RHEA:19823"/>
    </physiologicalReaction>
</comment>
<evidence type="ECO:0000256" key="6">
    <source>
        <dbReference type="ARBA" id="ARBA00023002"/>
    </source>
</evidence>
<dbReference type="Proteomes" id="UP001589683">
    <property type="component" value="Unassembled WGS sequence"/>
</dbReference>
<evidence type="ECO:0000256" key="2">
    <source>
        <dbReference type="ARBA" id="ARBA00004777"/>
    </source>
</evidence>
<dbReference type="Gene3D" id="3.20.20.220">
    <property type="match status" value="1"/>
</dbReference>
<protein>
    <recommendedName>
        <fullName evidence="9">Methylenetetrahydrofolate reductase</fullName>
    </recommendedName>
</protein>
<keyword evidence="6 9" id="KW-0560">Oxidoreductase</keyword>
<comment type="pathway">
    <text evidence="7">Amino-acid biosynthesis; L-methionine biosynthesis via de novo pathway.</text>
</comment>
<keyword evidence="5 9" id="KW-0274">FAD</keyword>
<dbReference type="EMBL" id="JBHMEA010000017">
    <property type="protein sequence ID" value="MFB9231477.1"/>
    <property type="molecule type" value="Genomic_DNA"/>
</dbReference>
<name>A0ABV5JG49_9RHOB</name>
<dbReference type="PANTHER" id="PTHR45754">
    <property type="entry name" value="METHYLENETETRAHYDROFOLATE REDUCTASE"/>
    <property type="match status" value="1"/>
</dbReference>
<dbReference type="RefSeq" id="WP_213891171.1">
    <property type="nucleotide sequence ID" value="NZ_JAGFNU010000020.1"/>
</dbReference>
<organism evidence="10 11">
    <name type="scientific">Pseudohalocynthiibacter aestuariivivens</name>
    <dbReference type="NCBI Taxonomy" id="1591409"/>
    <lineage>
        <taxon>Bacteria</taxon>
        <taxon>Pseudomonadati</taxon>
        <taxon>Pseudomonadota</taxon>
        <taxon>Alphaproteobacteria</taxon>
        <taxon>Rhodobacterales</taxon>
        <taxon>Paracoccaceae</taxon>
        <taxon>Pseudohalocynthiibacter</taxon>
    </lineage>
</organism>
<reference evidence="10 11" key="1">
    <citation type="submission" date="2024-09" db="EMBL/GenBank/DDBJ databases">
        <authorList>
            <person name="Sun Q."/>
            <person name="Mori K."/>
        </authorList>
    </citation>
    <scope>NUCLEOTIDE SEQUENCE [LARGE SCALE GENOMIC DNA]</scope>
    <source>
        <strain evidence="10 11">CECT 8726</strain>
    </source>
</reference>
<comment type="similarity">
    <text evidence="3 9">Belongs to the methylenetetrahydrofolate reductase family.</text>
</comment>
<dbReference type="CDD" id="cd00537">
    <property type="entry name" value="MTHFR"/>
    <property type="match status" value="1"/>
</dbReference>
<dbReference type="PANTHER" id="PTHR45754:SF3">
    <property type="entry name" value="METHYLENETETRAHYDROFOLATE REDUCTASE (NADPH)"/>
    <property type="match status" value="1"/>
</dbReference>
<evidence type="ECO:0000256" key="3">
    <source>
        <dbReference type="ARBA" id="ARBA00006743"/>
    </source>
</evidence>
<dbReference type="InterPro" id="IPR029041">
    <property type="entry name" value="FAD-linked_oxidoreductase-like"/>
</dbReference>
<comment type="caution">
    <text evidence="10">The sequence shown here is derived from an EMBL/GenBank/DDBJ whole genome shotgun (WGS) entry which is preliminary data.</text>
</comment>
<dbReference type="SUPFAM" id="SSF51730">
    <property type="entry name" value="FAD-linked oxidoreductase"/>
    <property type="match status" value="1"/>
</dbReference>
<dbReference type="Pfam" id="PF02219">
    <property type="entry name" value="MTHFR"/>
    <property type="match status" value="1"/>
</dbReference>
<dbReference type="InterPro" id="IPR003171">
    <property type="entry name" value="Mehydrof_redctse-like"/>
</dbReference>
<comment type="cofactor">
    <cofactor evidence="1 9">
        <name>FAD</name>
        <dbReference type="ChEBI" id="CHEBI:57692"/>
    </cofactor>
</comment>
<gene>
    <name evidence="10" type="ORF">ACFFUT_06715</name>
</gene>
<evidence type="ECO:0000313" key="10">
    <source>
        <dbReference type="EMBL" id="MFB9231477.1"/>
    </source>
</evidence>
<evidence type="ECO:0000256" key="9">
    <source>
        <dbReference type="RuleBase" id="RU003862"/>
    </source>
</evidence>
<evidence type="ECO:0000256" key="4">
    <source>
        <dbReference type="ARBA" id="ARBA00022630"/>
    </source>
</evidence>
<sequence>MKRQPIVPQPTEALLKRLFDSGGSVPLSFELFPPRSQVGRATLYETVDRLATVASNGFSVTMGAGGTTRTGTYETAVEVAERSQRPVTAHLTAWGLSCDQALEAAEGYWAAGVTRILALRGDRPRTTQMPKPSGFAHATELVEALRKIHPFEITVAAYPEKHPEAETLDADIDHLKEKLEAGASTAFCQFVLDPAAYGRFLDRCADHGIDVPIIPGLMPLEGWERLRGFARANGTNIPNWLDQLFAEAEKTPELSAHLATAATVEQARRLIAYGAPAIHVYSMNRWPTPLALARLLGYASQ</sequence>
<evidence type="ECO:0000256" key="8">
    <source>
        <dbReference type="ARBA" id="ARBA00048628"/>
    </source>
</evidence>